<dbReference type="AlphaFoldDB" id="A0A7L8ACL5"/>
<dbReference type="SUPFAM" id="SSF56925">
    <property type="entry name" value="OMPA-like"/>
    <property type="match status" value="1"/>
</dbReference>
<organism evidence="1 2">
    <name type="scientific">Polaribacter haliotis</name>
    <dbReference type="NCBI Taxonomy" id="1888915"/>
    <lineage>
        <taxon>Bacteria</taxon>
        <taxon>Pseudomonadati</taxon>
        <taxon>Bacteroidota</taxon>
        <taxon>Flavobacteriia</taxon>
        <taxon>Flavobacteriales</taxon>
        <taxon>Flavobacteriaceae</taxon>
    </lineage>
</organism>
<evidence type="ECO:0000313" key="2">
    <source>
        <dbReference type="Proteomes" id="UP000516764"/>
    </source>
</evidence>
<evidence type="ECO:0000313" key="1">
    <source>
        <dbReference type="EMBL" id="QOD59647.1"/>
    </source>
</evidence>
<dbReference type="EMBL" id="CP061813">
    <property type="protein sequence ID" value="QOD59647.1"/>
    <property type="molecule type" value="Genomic_DNA"/>
</dbReference>
<keyword evidence="2" id="KW-1185">Reference proteome</keyword>
<protein>
    <recommendedName>
        <fullName evidence="3">Outer membrane protein beta-barrel domain-containing protein</fullName>
    </recommendedName>
</protein>
<dbReference type="OrthoDB" id="1190694at2"/>
<dbReference type="RefSeq" id="WP_088352320.1">
    <property type="nucleotide sequence ID" value="NZ_CP061813.1"/>
</dbReference>
<evidence type="ECO:0008006" key="3">
    <source>
        <dbReference type="Google" id="ProtNLM"/>
    </source>
</evidence>
<dbReference type="InterPro" id="IPR011250">
    <property type="entry name" value="OMP/PagP_B-barrel"/>
</dbReference>
<gene>
    <name evidence="1" type="ORF">H9I45_09780</name>
</gene>
<dbReference type="Proteomes" id="UP000516764">
    <property type="component" value="Chromosome"/>
</dbReference>
<accession>A0A7L8ACL5</accession>
<reference evidence="1 2" key="1">
    <citation type="journal article" date="2016" name="Int. J. Syst. Evol. Microbiol.">
        <title>Polaribacter haliotis sp. nov., isolated from the gut of abalone Haliotis discus hannai.</title>
        <authorList>
            <person name="Kim Y.O."/>
            <person name="Park I.S."/>
            <person name="Park S."/>
            <person name="Nam B.H."/>
            <person name="Park J.M."/>
            <person name="Kim D.G."/>
            <person name="Yoon J.H."/>
        </authorList>
    </citation>
    <scope>NUCLEOTIDE SEQUENCE [LARGE SCALE GENOMIC DNA]</scope>
    <source>
        <strain evidence="1 2">KCTC 52418</strain>
    </source>
</reference>
<dbReference type="KEGG" id="phal:H9I45_09780"/>
<sequence>MRINFNFVLLFFLTFSIGTIAQNKQNKWTAGVSIAGAKYSLDAGRVVGGQLANQSPRLNISRYIFKGLVLDAGFATAVGDKQKYTTFDGTLRYDFGTSIDNVVPYVLLGGSFISATKLTPTLNFGGGATFWFTQQYGMNLQVMYKFSESKFESQKSHVYPSIGFVYSFGFRSLNPRLWEL</sequence>
<dbReference type="Gene3D" id="2.40.160.20">
    <property type="match status" value="1"/>
</dbReference>
<name>A0A7L8ACL5_9FLAO</name>
<proteinExistence type="predicted"/>